<dbReference type="Proteomes" id="UP001168098">
    <property type="component" value="Unassembled WGS sequence"/>
</dbReference>
<evidence type="ECO:0008006" key="10">
    <source>
        <dbReference type="Google" id="ProtNLM"/>
    </source>
</evidence>
<reference evidence="8 9" key="1">
    <citation type="journal article" date="2023" name="BMC Biotechnol.">
        <title>Vitis rotundifolia cv Carlos genome sequencing.</title>
        <authorList>
            <person name="Huff M."/>
            <person name="Hulse-Kemp A."/>
            <person name="Scheffler B."/>
            <person name="Youngblood R."/>
            <person name="Simpson S."/>
            <person name="Babiker E."/>
            <person name="Staton M."/>
        </authorList>
    </citation>
    <scope>NUCLEOTIDE SEQUENCE [LARGE SCALE GENOMIC DNA]</scope>
    <source>
        <tissue evidence="8">Leaf</tissue>
    </source>
</reference>
<accession>A0AA39AJN1</accession>
<dbReference type="Gene3D" id="3.40.50.300">
    <property type="entry name" value="P-loop containing nucleotide triphosphate hydrolases"/>
    <property type="match status" value="1"/>
</dbReference>
<organism evidence="8 9">
    <name type="scientific">Vitis rotundifolia</name>
    <name type="common">Muscadine grape</name>
    <dbReference type="NCBI Taxonomy" id="103349"/>
    <lineage>
        <taxon>Eukaryota</taxon>
        <taxon>Viridiplantae</taxon>
        <taxon>Streptophyta</taxon>
        <taxon>Embryophyta</taxon>
        <taxon>Tracheophyta</taxon>
        <taxon>Spermatophyta</taxon>
        <taxon>Magnoliopsida</taxon>
        <taxon>eudicotyledons</taxon>
        <taxon>Gunneridae</taxon>
        <taxon>Pentapetalae</taxon>
        <taxon>rosids</taxon>
        <taxon>Vitales</taxon>
        <taxon>Vitaceae</taxon>
        <taxon>Viteae</taxon>
        <taxon>Vitis</taxon>
    </lineage>
</organism>
<dbReference type="InterPro" id="IPR036640">
    <property type="entry name" value="ABC1_TM_sf"/>
</dbReference>
<protein>
    <recommendedName>
        <fullName evidence="10">ABC transporter domain-containing protein</fullName>
    </recommendedName>
</protein>
<dbReference type="Gene3D" id="1.20.1560.10">
    <property type="entry name" value="ABC transporter type 1, transmembrane domain"/>
    <property type="match status" value="1"/>
</dbReference>
<keyword evidence="3" id="KW-0812">Transmembrane</keyword>
<evidence type="ECO:0000256" key="6">
    <source>
        <dbReference type="ARBA" id="ARBA00023136"/>
    </source>
</evidence>
<sequence>MKLFEVTLTEPPKESLKQSWYAGFVLSLSQLLTAANTRRVIAEVGSMTLDLSKATDAMKSIITVLKRVSKMETDNSAGIRQEKINGVQEVKNVPFAYPSRPKQILFSSLNLKVEAGTAIACVGQGGSGQSTTVGLIERFSNR</sequence>
<dbReference type="EMBL" id="JARBHA010000001">
    <property type="protein sequence ID" value="KAJ9708736.1"/>
    <property type="molecule type" value="Genomic_DNA"/>
</dbReference>
<evidence type="ECO:0000256" key="7">
    <source>
        <dbReference type="ARBA" id="ARBA00023180"/>
    </source>
</evidence>
<dbReference type="AlphaFoldDB" id="A0AA39AJN1"/>
<evidence type="ECO:0000256" key="2">
    <source>
        <dbReference type="ARBA" id="ARBA00022448"/>
    </source>
</evidence>
<dbReference type="SUPFAM" id="SSF52540">
    <property type="entry name" value="P-loop containing nucleoside triphosphate hydrolases"/>
    <property type="match status" value="1"/>
</dbReference>
<dbReference type="PANTHER" id="PTHR45136:SF2">
    <property type="entry name" value="ABC TRANSPORTER DOMAIN-CONTAINING PROTEIN"/>
    <property type="match status" value="1"/>
</dbReference>
<keyword evidence="7" id="KW-0325">Glycoprotein</keyword>
<keyword evidence="9" id="KW-1185">Reference proteome</keyword>
<comment type="similarity">
    <text evidence="1">Belongs to the ABC transporter superfamily. ABCB family. Multidrug resistance exporter (TC 3.A.1.201) subfamily.</text>
</comment>
<keyword evidence="6" id="KW-0472">Membrane</keyword>
<evidence type="ECO:0000256" key="5">
    <source>
        <dbReference type="ARBA" id="ARBA00022989"/>
    </source>
</evidence>
<name>A0AA39AJN1_VITRO</name>
<evidence type="ECO:0000256" key="3">
    <source>
        <dbReference type="ARBA" id="ARBA00022692"/>
    </source>
</evidence>
<comment type="caution">
    <text evidence="8">The sequence shown here is derived from an EMBL/GenBank/DDBJ whole genome shotgun (WGS) entry which is preliminary data.</text>
</comment>
<evidence type="ECO:0000256" key="1">
    <source>
        <dbReference type="ARBA" id="ARBA00007577"/>
    </source>
</evidence>
<proteinExistence type="inferred from homology"/>
<dbReference type="GO" id="GO:0016020">
    <property type="term" value="C:membrane"/>
    <property type="evidence" value="ECO:0007669"/>
    <property type="project" value="InterPro"/>
</dbReference>
<dbReference type="GO" id="GO:0005524">
    <property type="term" value="F:ATP binding"/>
    <property type="evidence" value="ECO:0007669"/>
    <property type="project" value="InterPro"/>
</dbReference>
<evidence type="ECO:0000313" key="8">
    <source>
        <dbReference type="EMBL" id="KAJ9708736.1"/>
    </source>
</evidence>
<dbReference type="InterPro" id="IPR027417">
    <property type="entry name" value="P-loop_NTPase"/>
</dbReference>
<evidence type="ECO:0000313" key="9">
    <source>
        <dbReference type="Proteomes" id="UP001168098"/>
    </source>
</evidence>
<gene>
    <name evidence="8" type="ORF">PVL29_000650</name>
</gene>
<keyword evidence="4" id="KW-0677">Repeat</keyword>
<keyword evidence="5" id="KW-1133">Transmembrane helix</keyword>
<evidence type="ECO:0000256" key="4">
    <source>
        <dbReference type="ARBA" id="ARBA00022737"/>
    </source>
</evidence>
<dbReference type="PANTHER" id="PTHR45136">
    <property type="entry name" value="ABC TRANSPORTER DOMAIN-CONTAINING PROTEIN"/>
    <property type="match status" value="1"/>
</dbReference>
<keyword evidence="2" id="KW-0813">Transport</keyword>